<dbReference type="GO" id="GO:0008270">
    <property type="term" value="F:zinc ion binding"/>
    <property type="evidence" value="ECO:0007669"/>
    <property type="project" value="TreeGrafter"/>
</dbReference>
<dbReference type="EMBL" id="VFNV01000001">
    <property type="protein sequence ID" value="TQK76851.1"/>
    <property type="molecule type" value="Genomic_DNA"/>
</dbReference>
<dbReference type="AlphaFoldDB" id="A0A542SQG0"/>
<evidence type="ECO:0000256" key="8">
    <source>
        <dbReference type="ARBA" id="ARBA00023244"/>
    </source>
</evidence>
<keyword evidence="6" id="KW-0350">Heme biosynthesis</keyword>
<comment type="similarity">
    <text evidence="2 14">Belongs to the ALAD family.</text>
</comment>
<dbReference type="InterPro" id="IPR030656">
    <property type="entry name" value="ALAD_AS"/>
</dbReference>
<dbReference type="CDD" id="cd00384">
    <property type="entry name" value="ALAD_PBGS"/>
    <property type="match status" value="1"/>
</dbReference>
<feature type="binding site" evidence="12">
    <location>
        <position position="273"/>
    </location>
    <ligand>
        <name>5-aminolevulinate</name>
        <dbReference type="ChEBI" id="CHEBI:356416"/>
        <label>2</label>
    </ligand>
</feature>
<dbReference type="RefSeq" id="WP_142112408.1">
    <property type="nucleotide sequence ID" value="NZ_BAAATB010000007.1"/>
</dbReference>
<organism evidence="15 16">
    <name type="scientific">Rarobacter incanus</name>
    <dbReference type="NCBI Taxonomy" id="153494"/>
    <lineage>
        <taxon>Bacteria</taxon>
        <taxon>Bacillati</taxon>
        <taxon>Actinomycetota</taxon>
        <taxon>Actinomycetes</taxon>
        <taxon>Micrococcales</taxon>
        <taxon>Rarobacteraceae</taxon>
        <taxon>Rarobacter</taxon>
    </lineage>
</organism>
<evidence type="ECO:0000313" key="15">
    <source>
        <dbReference type="EMBL" id="TQK76851.1"/>
    </source>
</evidence>
<evidence type="ECO:0000256" key="9">
    <source>
        <dbReference type="ARBA" id="ARBA00025628"/>
    </source>
</evidence>
<dbReference type="FunFam" id="3.20.20.70:FF:000019">
    <property type="entry name" value="Delta-aminolevulinic acid dehydratase"/>
    <property type="match status" value="1"/>
</dbReference>
<dbReference type="PRINTS" id="PR00144">
    <property type="entry name" value="DALDHYDRTASE"/>
</dbReference>
<evidence type="ECO:0000256" key="1">
    <source>
        <dbReference type="ARBA" id="ARBA00004694"/>
    </source>
</evidence>
<dbReference type="InterPro" id="IPR001731">
    <property type="entry name" value="ALAD"/>
</dbReference>
<evidence type="ECO:0000256" key="10">
    <source>
        <dbReference type="ARBA" id="ARBA00047651"/>
    </source>
</evidence>
<keyword evidence="7 13" id="KW-0456">Lyase</keyword>
<dbReference type="InterPro" id="IPR013785">
    <property type="entry name" value="Aldolase_TIM"/>
</dbReference>
<evidence type="ECO:0000256" key="2">
    <source>
        <dbReference type="ARBA" id="ARBA00008055"/>
    </source>
</evidence>
<dbReference type="PANTHER" id="PTHR11458">
    <property type="entry name" value="DELTA-AMINOLEVULINIC ACID DEHYDRATASE"/>
    <property type="match status" value="1"/>
</dbReference>
<evidence type="ECO:0000313" key="16">
    <source>
        <dbReference type="Proteomes" id="UP000316181"/>
    </source>
</evidence>
<evidence type="ECO:0000256" key="13">
    <source>
        <dbReference type="RuleBase" id="RU000515"/>
    </source>
</evidence>
<dbReference type="UniPathway" id="UPA00251">
    <property type="reaction ID" value="UER00318"/>
</dbReference>
<dbReference type="Gene3D" id="3.20.20.70">
    <property type="entry name" value="Aldolase class I"/>
    <property type="match status" value="1"/>
</dbReference>
<dbReference type="PANTHER" id="PTHR11458:SF0">
    <property type="entry name" value="DELTA-AMINOLEVULINIC ACID DEHYDRATASE"/>
    <property type="match status" value="1"/>
</dbReference>
<dbReference type="EC" id="4.2.1.24" evidence="4 13"/>
<dbReference type="GO" id="GO:0005829">
    <property type="term" value="C:cytosol"/>
    <property type="evidence" value="ECO:0007669"/>
    <property type="project" value="TreeGrafter"/>
</dbReference>
<evidence type="ECO:0000256" key="3">
    <source>
        <dbReference type="ARBA" id="ARBA00011823"/>
    </source>
</evidence>
<sequence>MPIVRPQRARTSSAMRELLADVRIHPRDLVLPVFVKQGLTEPVPIPSMPGVVQHSIASLREEVRAAAAAGIGGVMIFGVPSVRNRLGSGATDPSGILPVAIRAARQEAGEDLVIFSDVCLDEFTDHGHCGILGKNGHIDGEATLATYATMAVLHAGAGADAVGLSGMMDGQTAHVRHALDEAGFTATSILSYTAKYASSFYGPFRDAVESTLVGNRRAYQMDFARQREALRALTLEAAAGADMVMVKPAGSYLDVVAKFAQASDLPVAAYQVSGEYSMIAAAGANGWIDADSVAGESLLSIKRAGASIILTYFALQAAGWIAAGTL</sequence>
<evidence type="ECO:0000256" key="11">
    <source>
        <dbReference type="PIRSR" id="PIRSR001415-1"/>
    </source>
</evidence>
<name>A0A542SQG0_9MICO</name>
<dbReference type="PROSITE" id="PS00169">
    <property type="entry name" value="D_ALA_DEHYDRATASE"/>
    <property type="match status" value="1"/>
</dbReference>
<dbReference type="Pfam" id="PF00490">
    <property type="entry name" value="ALAD"/>
    <property type="match status" value="1"/>
</dbReference>
<feature type="active site" description="Schiff-base intermediate with substrate" evidence="11">
    <location>
        <position position="195"/>
    </location>
</feature>
<evidence type="ECO:0000256" key="4">
    <source>
        <dbReference type="ARBA" id="ARBA00012053"/>
    </source>
</evidence>
<dbReference type="PIRSF" id="PIRSF001415">
    <property type="entry name" value="Porphbilin_synth"/>
    <property type="match status" value="1"/>
</dbReference>
<accession>A0A542SQG0</accession>
<evidence type="ECO:0000256" key="7">
    <source>
        <dbReference type="ARBA" id="ARBA00023239"/>
    </source>
</evidence>
<comment type="function">
    <text evidence="9">Catalyzes an early step in the biosynthesis of tetrapyrroles. Binds two molecules of 5-aminolevulinate per subunit, each at a distinct site, and catalyzes their condensation to form porphobilinogen.</text>
</comment>
<reference evidence="15 16" key="1">
    <citation type="submission" date="2019-06" db="EMBL/GenBank/DDBJ databases">
        <title>Sequencing the genomes of 1000 actinobacteria strains.</title>
        <authorList>
            <person name="Klenk H.-P."/>
        </authorList>
    </citation>
    <scope>NUCLEOTIDE SEQUENCE [LARGE SCALE GENOMIC DNA]</scope>
    <source>
        <strain evidence="15 16">DSM 10596</strain>
    </source>
</reference>
<dbReference type="NCBIfam" id="NF006762">
    <property type="entry name" value="PRK09283.1"/>
    <property type="match status" value="1"/>
</dbReference>
<comment type="subunit">
    <text evidence="3 13">Homooctamer.</text>
</comment>
<dbReference type="OrthoDB" id="9805001at2"/>
<keyword evidence="8 13" id="KW-0627">Porphyrin biosynthesis</keyword>
<comment type="catalytic activity">
    <reaction evidence="10 13">
        <text>2 5-aminolevulinate = porphobilinogen + 2 H2O + H(+)</text>
        <dbReference type="Rhea" id="RHEA:24064"/>
        <dbReference type="ChEBI" id="CHEBI:15377"/>
        <dbReference type="ChEBI" id="CHEBI:15378"/>
        <dbReference type="ChEBI" id="CHEBI:58126"/>
        <dbReference type="ChEBI" id="CHEBI:356416"/>
        <dbReference type="EC" id="4.2.1.24"/>
    </reaction>
</comment>
<feature type="binding site" evidence="12">
    <location>
        <position position="312"/>
    </location>
    <ligand>
        <name>5-aminolevulinate</name>
        <dbReference type="ChEBI" id="CHEBI:356416"/>
        <label>2</label>
    </ligand>
</feature>
<comment type="pathway">
    <text evidence="1">Porphyrin-containing compound metabolism; protoporphyrin-IX biosynthesis; coproporphyrinogen-III from 5-aminolevulinate: step 1/4.</text>
</comment>
<comment type="caution">
    <text evidence="15">The sequence shown here is derived from an EMBL/GenBank/DDBJ whole genome shotgun (WGS) entry which is preliminary data.</text>
</comment>
<dbReference type="GO" id="GO:0004655">
    <property type="term" value="F:porphobilinogen synthase activity"/>
    <property type="evidence" value="ECO:0007669"/>
    <property type="project" value="UniProtKB-EC"/>
</dbReference>
<feature type="active site" description="Schiff-base intermediate with substrate" evidence="11">
    <location>
        <position position="247"/>
    </location>
</feature>
<protein>
    <recommendedName>
        <fullName evidence="5 13">Delta-aminolevulinic acid dehydratase</fullName>
        <ecNumber evidence="4 13">4.2.1.24</ecNumber>
    </recommendedName>
</protein>
<dbReference type="SMART" id="SM01004">
    <property type="entry name" value="ALAD"/>
    <property type="match status" value="1"/>
</dbReference>
<evidence type="ECO:0000256" key="14">
    <source>
        <dbReference type="RuleBase" id="RU004161"/>
    </source>
</evidence>
<feature type="binding site" evidence="12">
    <location>
        <position position="205"/>
    </location>
    <ligand>
        <name>5-aminolevulinate</name>
        <dbReference type="ChEBI" id="CHEBI:356416"/>
        <label>1</label>
    </ligand>
</feature>
<feature type="binding site" evidence="12">
    <location>
        <position position="216"/>
    </location>
    <ligand>
        <name>5-aminolevulinate</name>
        <dbReference type="ChEBI" id="CHEBI:356416"/>
        <label>1</label>
    </ligand>
</feature>
<proteinExistence type="inferred from homology"/>
<dbReference type="Proteomes" id="UP000316181">
    <property type="component" value="Unassembled WGS sequence"/>
</dbReference>
<evidence type="ECO:0000256" key="12">
    <source>
        <dbReference type="PIRSR" id="PIRSR001415-2"/>
    </source>
</evidence>
<keyword evidence="16" id="KW-1185">Reference proteome</keyword>
<evidence type="ECO:0000256" key="5">
    <source>
        <dbReference type="ARBA" id="ARBA00020771"/>
    </source>
</evidence>
<evidence type="ECO:0000256" key="6">
    <source>
        <dbReference type="ARBA" id="ARBA00023133"/>
    </source>
</evidence>
<dbReference type="SUPFAM" id="SSF51569">
    <property type="entry name" value="Aldolase"/>
    <property type="match status" value="1"/>
</dbReference>
<dbReference type="GO" id="GO:0006782">
    <property type="term" value="P:protoporphyrinogen IX biosynthetic process"/>
    <property type="evidence" value="ECO:0007669"/>
    <property type="project" value="UniProtKB-UniPathway"/>
</dbReference>
<gene>
    <name evidence="15" type="ORF">FB389_1546</name>
</gene>